<dbReference type="EMBL" id="JANATA010000010">
    <property type="protein sequence ID" value="MCP3428697.1"/>
    <property type="molecule type" value="Genomic_DNA"/>
</dbReference>
<evidence type="ECO:0000313" key="1">
    <source>
        <dbReference type="EMBL" id="MCP3428697.1"/>
    </source>
</evidence>
<keyword evidence="1" id="KW-0378">Hydrolase</keyword>
<organism evidence="1 2">
    <name type="scientific">Opacimonas viscosa</name>
    <dbReference type="NCBI Taxonomy" id="2961944"/>
    <lineage>
        <taxon>Bacteria</taxon>
        <taxon>Pseudomonadati</taxon>
        <taxon>Pseudomonadota</taxon>
        <taxon>Gammaproteobacteria</taxon>
        <taxon>Alteromonadales</taxon>
        <taxon>Alteromonadaceae</taxon>
        <taxon>Opacimonas</taxon>
    </lineage>
</organism>
<proteinExistence type="predicted"/>
<keyword evidence="2" id="KW-1185">Reference proteome</keyword>
<dbReference type="InterPro" id="IPR053170">
    <property type="entry name" value="Transcription_regulator"/>
</dbReference>
<evidence type="ECO:0000313" key="2">
    <source>
        <dbReference type="Proteomes" id="UP001165413"/>
    </source>
</evidence>
<sequence length="345" mass="38703">MDSLTQIALGGAVGYAVLGKQHGRKAILWGAALGTLPDLDVLIPYGGEIENFTYHRGFSHSLFVQLLITPFIAWLAQKIHPVTSASFGRWCVMIYLTLSSHALLDTCTVYGTQLLWPITEYPFSFNNLFIIDPLYTIPLLIGLGFASSKRLSEQTKQNMNVSGLVISSIYILWSFVGKALIDQKIEQAMTLKGITAQHYISSPAALNTLLWRAVIIQDTQYYEVYASVFDEPTEISLSPYLTQPNLLTALPDTWHIQRLQWFTKGLYKVRAIDQDIVFSDLRMGVECAYAFNFVVGQFQIGPEGKQKIIAGPYSKITERPDLSALTDIWKRIWEPQVALVPQVSC</sequence>
<dbReference type="Proteomes" id="UP001165413">
    <property type="component" value="Unassembled WGS sequence"/>
</dbReference>
<comment type="caution">
    <text evidence="1">The sequence shown here is derived from an EMBL/GenBank/DDBJ whole genome shotgun (WGS) entry which is preliminary data.</text>
</comment>
<dbReference type="RefSeq" id="WP_254100224.1">
    <property type="nucleotide sequence ID" value="NZ_JANATA010000010.1"/>
</dbReference>
<accession>A0AA41WY71</accession>
<dbReference type="PANTHER" id="PTHR40031">
    <property type="entry name" value="HYPOTHETICAL MEMBRANE SPANNING PROTEIN"/>
    <property type="match status" value="1"/>
</dbReference>
<protein>
    <submittedName>
        <fullName evidence="1">Metal-dependent hydrolase</fullName>
    </submittedName>
</protein>
<gene>
    <name evidence="1" type="ORF">NLF92_07035</name>
</gene>
<reference evidence="1" key="1">
    <citation type="submission" date="2022-07" db="EMBL/GenBank/DDBJ databases">
        <title>Characterization of the Novel Bacterium Alteromonas immobilis LMIT006 and Alteromonas gregis LMIT007.</title>
        <authorList>
            <person name="Lin X."/>
        </authorList>
    </citation>
    <scope>NUCLEOTIDE SEQUENCE</scope>
    <source>
        <strain evidence="1">LMIT007</strain>
    </source>
</reference>
<dbReference type="PANTHER" id="PTHR40031:SF1">
    <property type="entry name" value="MEMBRANE-BOUND METAL-DEPENDENT HYDROLASE"/>
    <property type="match status" value="1"/>
</dbReference>
<name>A0AA41WY71_9ALTE</name>
<dbReference type="GO" id="GO:0016787">
    <property type="term" value="F:hydrolase activity"/>
    <property type="evidence" value="ECO:0007669"/>
    <property type="project" value="UniProtKB-KW"/>
</dbReference>
<dbReference type="AlphaFoldDB" id="A0AA41WY71"/>
<dbReference type="InterPro" id="IPR007404">
    <property type="entry name" value="YdjM-like"/>
</dbReference>
<dbReference type="Pfam" id="PF04307">
    <property type="entry name" value="YdjM"/>
    <property type="match status" value="1"/>
</dbReference>